<keyword evidence="3" id="KW-1185">Reference proteome</keyword>
<dbReference type="CDD" id="cd13969">
    <property type="entry name" value="ADCK1-like"/>
    <property type="match status" value="1"/>
</dbReference>
<dbReference type="RefSeq" id="XP_017772588.1">
    <property type="nucleotide sequence ID" value="XM_017917099.1"/>
</dbReference>
<proteinExistence type="inferred from homology"/>
<comment type="similarity">
    <text evidence="1">Belongs to the protein kinase superfamily. ADCK protein kinase family.</text>
</comment>
<keyword evidence="4" id="KW-0418">Kinase</keyword>
<evidence type="ECO:0000313" key="3">
    <source>
        <dbReference type="Proteomes" id="UP000695000"/>
    </source>
</evidence>
<dbReference type="PANTHER" id="PTHR43173:SF19">
    <property type="entry name" value="AARF DOMAIN-CONTAINING PROTEIN KINASE 1"/>
    <property type="match status" value="1"/>
</dbReference>
<dbReference type="Proteomes" id="UP000695000">
    <property type="component" value="Unplaced"/>
</dbReference>
<evidence type="ECO:0000313" key="4">
    <source>
        <dbReference type="RefSeq" id="XP_017772588.1"/>
    </source>
</evidence>
<dbReference type="GO" id="GO:0016301">
    <property type="term" value="F:kinase activity"/>
    <property type="evidence" value="ECO:0007669"/>
    <property type="project" value="UniProtKB-KW"/>
</dbReference>
<organism evidence="3 4">
    <name type="scientific">Nicrophorus vespilloides</name>
    <name type="common">Boreal carrion beetle</name>
    <dbReference type="NCBI Taxonomy" id="110193"/>
    <lineage>
        <taxon>Eukaryota</taxon>
        <taxon>Metazoa</taxon>
        <taxon>Ecdysozoa</taxon>
        <taxon>Arthropoda</taxon>
        <taxon>Hexapoda</taxon>
        <taxon>Insecta</taxon>
        <taxon>Pterygota</taxon>
        <taxon>Neoptera</taxon>
        <taxon>Endopterygota</taxon>
        <taxon>Coleoptera</taxon>
        <taxon>Polyphaga</taxon>
        <taxon>Staphyliniformia</taxon>
        <taxon>Silphidae</taxon>
        <taxon>Nicrophorinae</taxon>
        <taxon>Nicrophorus</taxon>
    </lineage>
</organism>
<keyword evidence="4" id="KW-0808">Transferase</keyword>
<feature type="domain" description="ABC1 atypical kinase-like" evidence="2">
    <location>
        <begin position="122"/>
        <end position="367"/>
    </location>
</feature>
<accession>A0ABM1MDD8</accession>
<dbReference type="InterPro" id="IPR004147">
    <property type="entry name" value="ABC1_dom"/>
</dbReference>
<gene>
    <name evidence="4" type="primary">LOC108559752</name>
</gene>
<dbReference type="InterPro" id="IPR051130">
    <property type="entry name" value="Mito_struct-func_regulator"/>
</dbReference>
<evidence type="ECO:0000256" key="1">
    <source>
        <dbReference type="ARBA" id="ARBA00009670"/>
    </source>
</evidence>
<dbReference type="SUPFAM" id="SSF56112">
    <property type="entry name" value="Protein kinase-like (PK-like)"/>
    <property type="match status" value="1"/>
</dbReference>
<name>A0ABM1MDD8_NICVS</name>
<reference evidence="4" key="1">
    <citation type="submission" date="2025-08" db="UniProtKB">
        <authorList>
            <consortium name="RefSeq"/>
        </authorList>
    </citation>
    <scope>IDENTIFICATION</scope>
    <source>
        <tissue evidence="4">Whole Larva</tissue>
    </source>
</reference>
<evidence type="ECO:0000259" key="2">
    <source>
        <dbReference type="Pfam" id="PF03109"/>
    </source>
</evidence>
<dbReference type="PANTHER" id="PTHR43173">
    <property type="entry name" value="ABC1 FAMILY PROTEIN"/>
    <property type="match status" value="1"/>
</dbReference>
<dbReference type="Gene3D" id="1.10.510.10">
    <property type="entry name" value="Transferase(Phosphotransferase) domain 1"/>
    <property type="match status" value="1"/>
</dbReference>
<dbReference type="InterPro" id="IPR011009">
    <property type="entry name" value="Kinase-like_dom_sf"/>
</dbReference>
<dbReference type="GeneID" id="108559752"/>
<protein>
    <submittedName>
        <fullName evidence="4">Uncharacterized aarF domain-containing protein kinase 1</fullName>
    </submittedName>
</protein>
<sequence length="513" mass="58763">MLSTRTSRLLKYGSVVAASGSVLYALNNSNNTLDSIGVVRLGRAAFTVFKIGAIYKRNLYKHDLDKESTEYKDLKSYCHLQGAENLLDLCCKNKGVYIKVGQHVAALEYLLPKEYVQTMKVLHSHAPPNNIDDVYKVIREDLKADPKEIFAEFDIEPLGTASLAQVHKAKLHDGTTVAVKVQHPYVQGNSRVDMKTMEILVKVVSWVFPEFKFQWLVDETKKNIPQELDFELEGRNAEKVARMFSHLPWLKIPNIRWDYTTSRVLTMGYVEGGQVNDLKYINENKISAYEISDKLGRLYSHMIFINGFVHSDPHPGNILVRKNEQGNCDIVLLDHGLYANLSRHTMIEYANLWLSILDRDRKAMRQHCKNLGVEGNLYGLFACMITGRTWDSIMSGIEKKKPTSGEKDLFQKEFPNLLPDISGVLDRVNRELLLILKTNDLMRGIEYTLKTGSRQGAFKVMSQCCVKSVYKQRIDEAKTKFNKFTNTIAQFWMLFKLNIYYSYITLRSLAQSN</sequence>
<dbReference type="InterPro" id="IPR045307">
    <property type="entry name" value="ADCK1_dom"/>
</dbReference>
<dbReference type="Pfam" id="PF03109">
    <property type="entry name" value="ABC1"/>
    <property type="match status" value="1"/>
</dbReference>